<accession>A0AC35TH34</accession>
<proteinExistence type="predicted"/>
<dbReference type="WBParaSite" id="RSKR_0000047300.1">
    <property type="protein sequence ID" value="RSKR_0000047300.1"/>
    <property type="gene ID" value="RSKR_0000047300"/>
</dbReference>
<sequence length="191" mass="21859">MSHWLHCMSCGVQASSTQKQFLRLECKDFICLKCSKLETFGNGLINECPVCLKKHVKALCLDASRYATLKHLFWNEGDIIDEVGTSFGDNFISTVKPTDEILKNLSKRHSKNMNQRVENDKKLNQINGEIAKYERAEKDVSESNQKLRNELAAKTKEIKANMALFEKLKSEMQKEKKGMDSLEKSFSSVKF</sequence>
<protein>
    <submittedName>
        <fullName evidence="2">RING-type domain-containing protein</fullName>
    </submittedName>
</protein>
<dbReference type="Proteomes" id="UP000095286">
    <property type="component" value="Unplaced"/>
</dbReference>
<organism evidence="1 2">
    <name type="scientific">Rhabditophanes sp. KR3021</name>
    <dbReference type="NCBI Taxonomy" id="114890"/>
    <lineage>
        <taxon>Eukaryota</taxon>
        <taxon>Metazoa</taxon>
        <taxon>Ecdysozoa</taxon>
        <taxon>Nematoda</taxon>
        <taxon>Chromadorea</taxon>
        <taxon>Rhabditida</taxon>
        <taxon>Tylenchina</taxon>
        <taxon>Panagrolaimomorpha</taxon>
        <taxon>Strongyloidoidea</taxon>
        <taxon>Alloionematidae</taxon>
        <taxon>Rhabditophanes</taxon>
    </lineage>
</organism>
<evidence type="ECO:0000313" key="1">
    <source>
        <dbReference type="Proteomes" id="UP000095286"/>
    </source>
</evidence>
<name>A0AC35TH34_9BILA</name>
<reference evidence="2" key="1">
    <citation type="submission" date="2016-11" db="UniProtKB">
        <authorList>
            <consortium name="WormBaseParasite"/>
        </authorList>
    </citation>
    <scope>IDENTIFICATION</scope>
    <source>
        <strain evidence="2">KR3021</strain>
    </source>
</reference>
<evidence type="ECO:0000313" key="2">
    <source>
        <dbReference type="WBParaSite" id="RSKR_0000047300.1"/>
    </source>
</evidence>